<evidence type="ECO:0000256" key="2">
    <source>
        <dbReference type="ARBA" id="ARBA00022908"/>
    </source>
</evidence>
<protein>
    <submittedName>
        <fullName evidence="6">Tyrosine-type recombinase/integrase</fullName>
    </submittedName>
</protein>
<gene>
    <name evidence="6" type="ORF">M5S25_08100</name>
</gene>
<keyword evidence="4" id="KW-0233">DNA recombination</keyword>
<dbReference type="PANTHER" id="PTHR30629:SF6">
    <property type="entry name" value="PROPHAGE INTEGRASE INTA-RELATED"/>
    <property type="match status" value="1"/>
</dbReference>
<keyword evidence="2" id="KW-0229">DNA integration</keyword>
<dbReference type="InterPro" id="IPR025166">
    <property type="entry name" value="Integrase_DNA_bind_dom"/>
</dbReference>
<keyword evidence="3" id="KW-0238">DNA-binding</keyword>
<accession>A0ABU7QRD7</accession>
<dbReference type="InterPro" id="IPR011010">
    <property type="entry name" value="DNA_brk_join_enz"/>
</dbReference>
<dbReference type="Gene3D" id="3.30.160.390">
    <property type="entry name" value="Integrase, DNA-binding domain"/>
    <property type="match status" value="1"/>
</dbReference>
<evidence type="ECO:0000259" key="5">
    <source>
        <dbReference type="PROSITE" id="PS51898"/>
    </source>
</evidence>
<evidence type="ECO:0000256" key="4">
    <source>
        <dbReference type="ARBA" id="ARBA00023172"/>
    </source>
</evidence>
<comment type="caution">
    <text evidence="6">The sequence shown here is derived from an EMBL/GenBank/DDBJ whole genome shotgun (WGS) entry which is preliminary data.</text>
</comment>
<dbReference type="InterPro" id="IPR010998">
    <property type="entry name" value="Integrase_recombinase_N"/>
</dbReference>
<organism evidence="6 7">
    <name type="scientific">Avibacterium paragallinarum</name>
    <name type="common">Haemophilus gallinarum</name>
    <dbReference type="NCBI Taxonomy" id="728"/>
    <lineage>
        <taxon>Bacteria</taxon>
        <taxon>Pseudomonadati</taxon>
        <taxon>Pseudomonadota</taxon>
        <taxon>Gammaproteobacteria</taxon>
        <taxon>Pasteurellales</taxon>
        <taxon>Pasteurellaceae</taxon>
        <taxon>Avibacterium</taxon>
    </lineage>
</organism>
<dbReference type="InterPro" id="IPR002104">
    <property type="entry name" value="Integrase_catalytic"/>
</dbReference>
<evidence type="ECO:0000313" key="6">
    <source>
        <dbReference type="EMBL" id="MEE6113152.1"/>
    </source>
</evidence>
<proteinExistence type="inferred from homology"/>
<dbReference type="CDD" id="cd00801">
    <property type="entry name" value="INT_P4_C"/>
    <property type="match status" value="1"/>
</dbReference>
<dbReference type="PROSITE" id="PS51898">
    <property type="entry name" value="TYR_RECOMBINASE"/>
    <property type="match status" value="1"/>
</dbReference>
<dbReference type="Gene3D" id="1.10.443.10">
    <property type="entry name" value="Intergrase catalytic core"/>
    <property type="match status" value="1"/>
</dbReference>
<dbReference type="Gene3D" id="1.10.150.130">
    <property type="match status" value="1"/>
</dbReference>
<evidence type="ECO:0000313" key="7">
    <source>
        <dbReference type="Proteomes" id="UP001352533"/>
    </source>
</evidence>
<evidence type="ECO:0000256" key="1">
    <source>
        <dbReference type="ARBA" id="ARBA00008857"/>
    </source>
</evidence>
<comment type="similarity">
    <text evidence="1">Belongs to the 'phage' integrase family.</text>
</comment>
<dbReference type="SUPFAM" id="SSF56349">
    <property type="entry name" value="DNA breaking-rejoining enzymes"/>
    <property type="match status" value="1"/>
</dbReference>
<dbReference type="InterPro" id="IPR013762">
    <property type="entry name" value="Integrase-like_cat_sf"/>
</dbReference>
<name>A0ABU7QRD7_AVIPA</name>
<feature type="domain" description="Tyr recombinase" evidence="5">
    <location>
        <begin position="206"/>
        <end position="386"/>
    </location>
</feature>
<dbReference type="InterPro" id="IPR050808">
    <property type="entry name" value="Phage_Integrase"/>
</dbReference>
<sequence>MKLIKPFSDTFLQSLKPQTKEYTKHDGKESGLLIRVKPNGSKLWYLSYSFGGKQKKMSLGAYPTLSLTFARQMAQEYKGLILRNIDPQSYRKMLLNPVEEKKITFAEMAERWRDKRLKLGKLKAQTVNEAFRRVELHLFEKIGSLPIDEANYSTFSAALLPLKNSNTLYKINIAINQIFRMAEDENLIVKNPFRNIHDEFTYVETKNHPTISPEELPRLFEVMNGANLSKPTALLIEWQLLSILRSSEAVSIEWADIDWEAKALHIPAERMKGGKRPHSVPLSSQALNVLEQMRRYSGNRRFVFCTRVAPYNKPMSSGAANVALKRMGFKNLLVAHGLRSIASTYLHELDRFSAEAVELCLSHENRGKVRAAYDKSKKWKSRQVIMQCWGDYVEQCKLKAMKA</sequence>
<dbReference type="Pfam" id="PF13356">
    <property type="entry name" value="Arm-DNA-bind_3"/>
    <property type="match status" value="1"/>
</dbReference>
<keyword evidence="7" id="KW-1185">Reference proteome</keyword>
<dbReference type="PANTHER" id="PTHR30629">
    <property type="entry name" value="PROPHAGE INTEGRASE"/>
    <property type="match status" value="1"/>
</dbReference>
<dbReference type="Proteomes" id="UP001352533">
    <property type="component" value="Unassembled WGS sequence"/>
</dbReference>
<evidence type="ECO:0000256" key="3">
    <source>
        <dbReference type="ARBA" id="ARBA00023125"/>
    </source>
</evidence>
<dbReference type="Pfam" id="PF00589">
    <property type="entry name" value="Phage_integrase"/>
    <property type="match status" value="1"/>
</dbReference>
<dbReference type="InterPro" id="IPR038488">
    <property type="entry name" value="Integrase_DNA-bd_sf"/>
</dbReference>
<dbReference type="EMBL" id="JAMDKS010000016">
    <property type="protein sequence ID" value="MEE6113152.1"/>
    <property type="molecule type" value="Genomic_DNA"/>
</dbReference>
<dbReference type="RefSeq" id="WP_194751595.1">
    <property type="nucleotide sequence ID" value="NZ_JACEWB010000016.1"/>
</dbReference>
<reference evidence="6 7" key="1">
    <citation type="journal article" date="2022" name="Front. Microbiol.">
        <title>Commensal bacteria contribute to the growth of multidrug-resistant Avibacterium paragallinarum in chickens.</title>
        <authorList>
            <person name="Zhu J."/>
            <person name="Chen Y."/>
            <person name="Wu Y."/>
            <person name="Wang Y."/>
            <person name="Zhu K."/>
        </authorList>
    </citation>
    <scope>NUCLEOTIDE SEQUENCE [LARGE SCALE GENOMIC DNA]</scope>
    <source>
        <strain evidence="6 7">AV12</strain>
    </source>
</reference>